<accession>A0A2M7TUY2</accession>
<dbReference type="AlphaFoldDB" id="A0A2M7TUY2"/>
<dbReference type="Proteomes" id="UP000228503">
    <property type="component" value="Unassembled WGS sequence"/>
</dbReference>
<organism evidence="1 2">
    <name type="scientific">Candidatus Roizmanbacteria bacterium CG_4_10_14_0_2_um_filter_39_13</name>
    <dbReference type="NCBI Taxonomy" id="1974825"/>
    <lineage>
        <taxon>Bacteria</taxon>
        <taxon>Candidatus Roizmaniibacteriota</taxon>
    </lineage>
</organism>
<reference evidence="2" key="1">
    <citation type="submission" date="2017-09" db="EMBL/GenBank/DDBJ databases">
        <title>Depth-based differentiation of microbial function through sediment-hosted aquifers and enrichment of novel symbionts in the deep terrestrial subsurface.</title>
        <authorList>
            <person name="Probst A.J."/>
            <person name="Ladd B."/>
            <person name="Jarett J.K."/>
            <person name="Geller-Mcgrath D.E."/>
            <person name="Sieber C.M.K."/>
            <person name="Emerson J.B."/>
            <person name="Anantharaman K."/>
            <person name="Thomas B.C."/>
            <person name="Malmstrom R."/>
            <person name="Stieglmeier M."/>
            <person name="Klingl A."/>
            <person name="Woyke T."/>
            <person name="Ryan C.M."/>
            <person name="Banfield J.F."/>
        </authorList>
    </citation>
    <scope>NUCLEOTIDE SEQUENCE [LARGE SCALE GENOMIC DNA]</scope>
</reference>
<comment type="caution">
    <text evidence="1">The sequence shown here is derived from an EMBL/GenBank/DDBJ whole genome shotgun (WGS) entry which is preliminary data.</text>
</comment>
<evidence type="ECO:0000313" key="1">
    <source>
        <dbReference type="EMBL" id="PIZ61618.1"/>
    </source>
</evidence>
<gene>
    <name evidence="1" type="ORF">COY16_06310</name>
</gene>
<name>A0A2M7TUY2_9BACT</name>
<evidence type="ECO:0000313" key="2">
    <source>
        <dbReference type="Proteomes" id="UP000228503"/>
    </source>
</evidence>
<sequence length="115" mass="13563">MSDITTEKIIELLPFDPTFRDQLLKDLPDMDPDRRFQVGKIIWKAYYVLYEIKLQENIQNALFDEKGNPHIIDDEEYHKIEEDTEKQIVESGLQNATEHELEDVRSKLLALSDTK</sequence>
<proteinExistence type="predicted"/>
<dbReference type="EMBL" id="PFOB01000079">
    <property type="protein sequence ID" value="PIZ61618.1"/>
    <property type="molecule type" value="Genomic_DNA"/>
</dbReference>
<protein>
    <submittedName>
        <fullName evidence="1">Uncharacterized protein</fullName>
    </submittedName>
</protein>